<gene>
    <name evidence="1" type="ORF">COT65_01565</name>
</gene>
<evidence type="ECO:0000313" key="1">
    <source>
        <dbReference type="EMBL" id="PIS13910.1"/>
    </source>
</evidence>
<comment type="caution">
    <text evidence="1">The sequence shown here is derived from an EMBL/GenBank/DDBJ whole genome shotgun (WGS) entry which is preliminary data.</text>
</comment>
<dbReference type="EMBL" id="PEZJ01000020">
    <property type="protein sequence ID" value="PIS13910.1"/>
    <property type="molecule type" value="Genomic_DNA"/>
</dbReference>
<sequence length="178" mass="21114">MTNFDPKLLLEKFTGRKINPTEFKIVDQKLGKSASWLDGKGAGVDFDQGSKYVWLCVCHEMAHIALWEPPAWDENPKIREILVKNQNYRSQDSYFLKYDYDFRYAIEQTIAFLLQAACEEKAGLRPLKWEDWESTFKENGVLEFAKLFWKPWSKYLKDLNKYSKIDNFVLEVLGEYFR</sequence>
<dbReference type="Proteomes" id="UP000230033">
    <property type="component" value="Unassembled WGS sequence"/>
</dbReference>
<accession>A0A2H0WMP0</accession>
<reference evidence="2" key="1">
    <citation type="submission" date="2017-09" db="EMBL/GenBank/DDBJ databases">
        <title>Depth-based differentiation of microbial function through sediment-hosted aquifers and enrichment of novel symbionts in the deep terrestrial subsurface.</title>
        <authorList>
            <person name="Probst A.J."/>
            <person name="Ladd B."/>
            <person name="Jarett J.K."/>
            <person name="Geller-Mcgrath D.E."/>
            <person name="Sieber C.M.K."/>
            <person name="Emerson J.B."/>
            <person name="Anantharaman K."/>
            <person name="Thomas B.C."/>
            <person name="Malmstrom R."/>
            <person name="Stieglmeier M."/>
            <person name="Klingl A."/>
            <person name="Woyke T."/>
            <person name="Ryan C.M."/>
            <person name="Banfield J.F."/>
        </authorList>
    </citation>
    <scope>NUCLEOTIDE SEQUENCE [LARGE SCALE GENOMIC DNA]</scope>
</reference>
<name>A0A2H0WMP0_9BACT</name>
<protein>
    <submittedName>
        <fullName evidence="1">Uncharacterized protein</fullName>
    </submittedName>
</protein>
<dbReference type="AlphaFoldDB" id="A0A2H0WMP0"/>
<evidence type="ECO:0000313" key="2">
    <source>
        <dbReference type="Proteomes" id="UP000230033"/>
    </source>
</evidence>
<organism evidence="1 2">
    <name type="scientific">Candidatus Shapirobacteria bacterium CG09_land_8_20_14_0_10_47_13</name>
    <dbReference type="NCBI Taxonomy" id="1974481"/>
    <lineage>
        <taxon>Bacteria</taxon>
        <taxon>Candidatus Shapironibacteriota</taxon>
    </lineage>
</organism>
<proteinExistence type="predicted"/>